<evidence type="ECO:0000313" key="3">
    <source>
        <dbReference type="Proteomes" id="UP000028837"/>
    </source>
</evidence>
<evidence type="ECO:0000256" key="1">
    <source>
        <dbReference type="SAM" id="Phobius"/>
    </source>
</evidence>
<reference evidence="2 3" key="1">
    <citation type="submission" date="2014-02" db="EMBL/GenBank/DDBJ databases">
        <authorList>
            <person name="Sibley D."/>
            <person name="Venepally P."/>
            <person name="Karamycheva S."/>
            <person name="Hadjithomas M."/>
            <person name="Khan A."/>
            <person name="Brunk B."/>
            <person name="Roos D."/>
            <person name="Caler E."/>
            <person name="Lorenzi H."/>
        </authorList>
    </citation>
    <scope>NUCLEOTIDE SEQUENCE [LARGE SCALE GENOMIC DNA]</scope>
    <source>
        <strain evidence="2 3">GAB2-2007-GAL-DOM2</strain>
    </source>
</reference>
<sequence length="168" mass="18229">MSAGYQLTVVCFFVTACSVLVLYAFSSVGFHSTSSQLLRDISSPHAVLASGLLVSIPVSCIRLPYSVCSVPLSGFLGFRGDVPLCVSACEEALPLCHSSSLSKDSRMILSGCILARPYCVAVYKTQIHTMHALPPFQINRSGQQLRAPTKRKRIRRIQRHPISSVGFG</sequence>
<proteinExistence type="predicted"/>
<accession>A0A086JAU7</accession>
<feature type="transmembrane region" description="Helical" evidence="1">
    <location>
        <begin position="6"/>
        <end position="25"/>
    </location>
</feature>
<keyword evidence="1" id="KW-1133">Transmembrane helix</keyword>
<keyword evidence="1 2" id="KW-0812">Transmembrane</keyword>
<evidence type="ECO:0000313" key="2">
    <source>
        <dbReference type="EMBL" id="KFG29265.1"/>
    </source>
</evidence>
<dbReference type="AlphaFoldDB" id="A0A086JAU7"/>
<dbReference type="VEuPathDB" id="ToxoDB:TGDOM2_362480"/>
<organism evidence="2 3">
    <name type="scientific">Toxoplasma gondii GAB2-2007-GAL-DOM2</name>
    <dbReference type="NCBI Taxonomy" id="1130820"/>
    <lineage>
        <taxon>Eukaryota</taxon>
        <taxon>Sar</taxon>
        <taxon>Alveolata</taxon>
        <taxon>Apicomplexa</taxon>
        <taxon>Conoidasida</taxon>
        <taxon>Coccidia</taxon>
        <taxon>Eucoccidiorida</taxon>
        <taxon>Eimeriorina</taxon>
        <taxon>Sarcocystidae</taxon>
        <taxon>Toxoplasma</taxon>
    </lineage>
</organism>
<dbReference type="Proteomes" id="UP000028837">
    <property type="component" value="Unassembled WGS sequence"/>
</dbReference>
<keyword evidence="1" id="KW-0472">Membrane</keyword>
<protein>
    <submittedName>
        <fullName evidence="2">Putative transmembrane protein</fullName>
    </submittedName>
</protein>
<comment type="caution">
    <text evidence="2">The sequence shown here is derived from an EMBL/GenBank/DDBJ whole genome shotgun (WGS) entry which is preliminary data.</text>
</comment>
<name>A0A086JAU7_TOXGO</name>
<gene>
    <name evidence="2" type="ORF">TGDOM2_362480</name>
</gene>
<dbReference type="EMBL" id="AHZU02001760">
    <property type="protein sequence ID" value="KFG29265.1"/>
    <property type="molecule type" value="Genomic_DNA"/>
</dbReference>